<comment type="caution">
    <text evidence="1">The sequence shown here is derived from an EMBL/GenBank/DDBJ whole genome shotgun (WGS) entry which is preliminary data.</text>
</comment>
<name>A0A9P5HA57_9HYPO</name>
<evidence type="ECO:0000313" key="2">
    <source>
        <dbReference type="Proteomes" id="UP000722485"/>
    </source>
</evidence>
<organism evidence="1 2">
    <name type="scientific">Cylindrodendrum hubeiense</name>
    <dbReference type="NCBI Taxonomy" id="595255"/>
    <lineage>
        <taxon>Eukaryota</taxon>
        <taxon>Fungi</taxon>
        <taxon>Dikarya</taxon>
        <taxon>Ascomycota</taxon>
        <taxon>Pezizomycotina</taxon>
        <taxon>Sordariomycetes</taxon>
        <taxon>Hypocreomycetidae</taxon>
        <taxon>Hypocreales</taxon>
        <taxon>Nectriaceae</taxon>
        <taxon>Cylindrodendrum</taxon>
    </lineage>
</organism>
<dbReference type="Proteomes" id="UP000722485">
    <property type="component" value="Unassembled WGS sequence"/>
</dbReference>
<dbReference type="InterPro" id="IPR032675">
    <property type="entry name" value="LRR_dom_sf"/>
</dbReference>
<gene>
    <name evidence="1" type="ORF">G7Z17_g8960</name>
</gene>
<reference evidence="1" key="1">
    <citation type="submission" date="2020-03" db="EMBL/GenBank/DDBJ databases">
        <title>Draft Genome Sequence of Cylindrodendrum hubeiense.</title>
        <authorList>
            <person name="Buettner E."/>
            <person name="Kellner H."/>
        </authorList>
    </citation>
    <scope>NUCLEOTIDE SEQUENCE</scope>
    <source>
        <strain evidence="1">IHI 201604</strain>
    </source>
</reference>
<dbReference type="AlphaFoldDB" id="A0A9P5HA57"/>
<evidence type="ECO:0000313" key="1">
    <source>
        <dbReference type="EMBL" id="KAF7545726.1"/>
    </source>
</evidence>
<accession>A0A9P5HA57</accession>
<keyword evidence="2" id="KW-1185">Reference proteome</keyword>
<proteinExistence type="predicted"/>
<dbReference type="SUPFAM" id="SSF52047">
    <property type="entry name" value="RNI-like"/>
    <property type="match status" value="1"/>
</dbReference>
<dbReference type="EMBL" id="JAANBB010000241">
    <property type="protein sequence ID" value="KAF7545726.1"/>
    <property type="molecule type" value="Genomic_DNA"/>
</dbReference>
<protein>
    <submittedName>
        <fullName evidence="1">Uncharacterized protein</fullName>
    </submittedName>
</protein>
<sequence length="397" mass="45694">MDGTHPSAIQPTDCESPTTVTQQMVADASNQVSTNLKSAEVHENQLAGSRELLTTLPVELIKEICEPDLAAEIRRMEYAPEAYNHPIEEEDPQLPERNECYFYEAQDELPTMLFQMILTQAINLEELTVIAPRWNLPAIEFRLLRHLHIEVLQLSISRKQYPGGSKTSIEAAPCLVRLWLGNCEIFLVQDILDLARNIRRLKFGVQRDFDELISDNVAALAEGLPNLTTFEFIDNSIVDSSQHELLVNLRGRKDDLTQIYIHSSLFFIDLALLSTFENLKDLGLDCNINGMDEIQDEADLETISSPLAFPRSLESLWIRLIDPKAIWLIVRLSRSLYQYGHLEWVQCRRTKFDRGRNEPGMANRIFMEKDVHEKFEESEVEFDLLWDDNEDNSLLFD</sequence>
<dbReference type="Gene3D" id="3.80.10.10">
    <property type="entry name" value="Ribonuclease Inhibitor"/>
    <property type="match status" value="1"/>
</dbReference>